<dbReference type="InterPro" id="IPR051449">
    <property type="entry name" value="ABC-2_transporter_component"/>
</dbReference>
<dbReference type="EMBL" id="UOFH01000069">
    <property type="protein sequence ID" value="VAW59280.1"/>
    <property type="molecule type" value="Genomic_DNA"/>
</dbReference>
<evidence type="ECO:0000256" key="3">
    <source>
        <dbReference type="ARBA" id="ARBA00022448"/>
    </source>
</evidence>
<feature type="transmembrane region" description="Helical" evidence="8">
    <location>
        <begin position="358"/>
        <end position="376"/>
    </location>
</feature>
<dbReference type="InterPro" id="IPR047817">
    <property type="entry name" value="ABC2_TM_bact-type"/>
</dbReference>
<keyword evidence="5 8" id="KW-0812">Transmembrane</keyword>
<feature type="transmembrane region" description="Helical" evidence="8">
    <location>
        <begin position="23"/>
        <end position="43"/>
    </location>
</feature>
<evidence type="ECO:0000256" key="7">
    <source>
        <dbReference type="ARBA" id="ARBA00023136"/>
    </source>
</evidence>
<evidence type="ECO:0000256" key="6">
    <source>
        <dbReference type="ARBA" id="ARBA00022989"/>
    </source>
</evidence>
<keyword evidence="6 8" id="KW-1133">Transmembrane helix</keyword>
<gene>
    <name evidence="10" type="ORF">MNBD_GAMMA08-301</name>
</gene>
<feature type="transmembrane region" description="Helical" evidence="8">
    <location>
        <begin position="300"/>
        <end position="318"/>
    </location>
</feature>
<reference evidence="10" key="1">
    <citation type="submission" date="2018-06" db="EMBL/GenBank/DDBJ databases">
        <authorList>
            <person name="Zhirakovskaya E."/>
        </authorList>
    </citation>
    <scope>NUCLEOTIDE SEQUENCE</scope>
</reference>
<dbReference type="AlphaFoldDB" id="A0A3B0X3F2"/>
<dbReference type="InterPro" id="IPR013525">
    <property type="entry name" value="ABC2_TM"/>
</dbReference>
<dbReference type="GO" id="GO:0043190">
    <property type="term" value="C:ATP-binding cassette (ABC) transporter complex"/>
    <property type="evidence" value="ECO:0007669"/>
    <property type="project" value="InterPro"/>
</dbReference>
<evidence type="ECO:0000256" key="1">
    <source>
        <dbReference type="ARBA" id="ARBA00004651"/>
    </source>
</evidence>
<evidence type="ECO:0000256" key="5">
    <source>
        <dbReference type="ARBA" id="ARBA00022692"/>
    </source>
</evidence>
<evidence type="ECO:0000256" key="4">
    <source>
        <dbReference type="ARBA" id="ARBA00022475"/>
    </source>
</evidence>
<evidence type="ECO:0000256" key="8">
    <source>
        <dbReference type="SAM" id="Phobius"/>
    </source>
</evidence>
<accession>A0A3B0X3F2</accession>
<evidence type="ECO:0000259" key="9">
    <source>
        <dbReference type="PROSITE" id="PS51012"/>
    </source>
</evidence>
<keyword evidence="4" id="KW-1003">Cell membrane</keyword>
<name>A0A3B0X3F2_9ZZZZ</name>
<evidence type="ECO:0000313" key="10">
    <source>
        <dbReference type="EMBL" id="VAW59280.1"/>
    </source>
</evidence>
<keyword evidence="7 8" id="KW-0472">Membrane</keyword>
<feature type="domain" description="ABC transmembrane type-2" evidence="9">
    <location>
        <begin position="142"/>
        <end position="379"/>
    </location>
</feature>
<comment type="subcellular location">
    <subcellularLocation>
        <location evidence="1">Cell membrane</location>
        <topology evidence="1">Multi-pass membrane protein</topology>
    </subcellularLocation>
</comment>
<keyword evidence="3" id="KW-0813">Transport</keyword>
<dbReference type="InterPro" id="IPR000412">
    <property type="entry name" value="ABC_2_transport"/>
</dbReference>
<dbReference type="GO" id="GO:0140359">
    <property type="term" value="F:ABC-type transporter activity"/>
    <property type="evidence" value="ECO:0007669"/>
    <property type="project" value="InterPro"/>
</dbReference>
<dbReference type="PANTHER" id="PTHR30294:SF29">
    <property type="entry name" value="MULTIDRUG ABC TRANSPORTER PERMEASE YBHS-RELATED"/>
    <property type="match status" value="1"/>
</dbReference>
<sequence>MNSLLRIFAIFSKELKQLRRDRMTFGMVVMIPLIQLMLFGYAINTNIRHIPVGVIDYSESGLSRVLVQTISATQVVVFTAHYTNEKQAQAAIANAKVRAVLIIPKDVSQRLVRHKTVGFGLPPSTDEETSRPVAQWLVDGSDTMVAAAIKSLRNMPLVELLSKPANRNVPTFEVTLLYNPEQRTAVNIVPGLVAVILTMTMIMFTSAAIVRERERGNMEMLITTPVHPLELMLGKIIPYIFIGGLQVAIILGLGYALFDVPIRGSLWQLSGATLLFITASLSLGLVISTIAKNQLQSMQMTIFILLPSILLSGFMFPYEGMPKVAQYISEALPATHFMRLIRGVVLRDVEIIDMTFDVYWLAIFTFAGLIVASIRFKKNLD</sequence>
<feature type="transmembrane region" description="Helical" evidence="8">
    <location>
        <begin position="188"/>
        <end position="210"/>
    </location>
</feature>
<dbReference type="Pfam" id="PF12698">
    <property type="entry name" value="ABC2_membrane_3"/>
    <property type="match status" value="1"/>
</dbReference>
<dbReference type="PROSITE" id="PS51012">
    <property type="entry name" value="ABC_TM2"/>
    <property type="match status" value="1"/>
</dbReference>
<dbReference type="Gene3D" id="3.40.1710.10">
    <property type="entry name" value="abc type-2 transporter like domain"/>
    <property type="match status" value="1"/>
</dbReference>
<feature type="transmembrane region" description="Helical" evidence="8">
    <location>
        <begin position="269"/>
        <end position="288"/>
    </location>
</feature>
<protein>
    <recommendedName>
        <fullName evidence="9">ABC transmembrane type-2 domain-containing protein</fullName>
    </recommendedName>
</protein>
<dbReference type="PANTHER" id="PTHR30294">
    <property type="entry name" value="MEMBRANE COMPONENT OF ABC TRANSPORTER YHHJ-RELATED"/>
    <property type="match status" value="1"/>
</dbReference>
<comment type="similarity">
    <text evidence="2">Belongs to the ABC-2 integral membrane protein family.</text>
</comment>
<evidence type="ECO:0000256" key="2">
    <source>
        <dbReference type="ARBA" id="ARBA00007783"/>
    </source>
</evidence>
<proteinExistence type="inferred from homology"/>
<feature type="transmembrane region" description="Helical" evidence="8">
    <location>
        <begin position="236"/>
        <end position="257"/>
    </location>
</feature>
<organism evidence="10">
    <name type="scientific">hydrothermal vent metagenome</name>
    <dbReference type="NCBI Taxonomy" id="652676"/>
    <lineage>
        <taxon>unclassified sequences</taxon>
        <taxon>metagenomes</taxon>
        <taxon>ecological metagenomes</taxon>
    </lineage>
</organism>
<dbReference type="PRINTS" id="PR00164">
    <property type="entry name" value="ABC2TRNSPORT"/>
</dbReference>